<accession>A0ACC1JCG3</accession>
<sequence>MMKDNASIHSSGNNALTGEIDEPSTYVFIFTNPRSGNQQGRSLMSMALRNFRLRDRPEVQVQIYDVTHDESQKEGLHYLHQLQLRQGDRLLKTAFPELLNGSGEHIVRPSPSMCPRSHGSGPCSHDHGDSSKGAWDEWITEAAGKLESGLSRYSDEEITQRLQHAQESAIKLHVWSAGGDGTVSATIQA</sequence>
<keyword evidence="2" id="KW-1185">Reference proteome</keyword>
<protein>
    <submittedName>
        <fullName evidence="1">Uncharacterized protein</fullName>
    </submittedName>
</protein>
<comment type="caution">
    <text evidence="1">The sequence shown here is derived from an EMBL/GenBank/DDBJ whole genome shotgun (WGS) entry which is preliminary data.</text>
</comment>
<name>A0ACC1JCG3_9FUNG</name>
<organism evidence="1 2">
    <name type="scientific">Linderina macrospora</name>
    <dbReference type="NCBI Taxonomy" id="4868"/>
    <lineage>
        <taxon>Eukaryota</taxon>
        <taxon>Fungi</taxon>
        <taxon>Fungi incertae sedis</taxon>
        <taxon>Zoopagomycota</taxon>
        <taxon>Kickxellomycotina</taxon>
        <taxon>Kickxellomycetes</taxon>
        <taxon>Kickxellales</taxon>
        <taxon>Kickxellaceae</taxon>
        <taxon>Linderina</taxon>
    </lineage>
</organism>
<evidence type="ECO:0000313" key="2">
    <source>
        <dbReference type="Proteomes" id="UP001150603"/>
    </source>
</evidence>
<proteinExistence type="predicted"/>
<reference evidence="1" key="1">
    <citation type="submission" date="2022-07" db="EMBL/GenBank/DDBJ databases">
        <title>Phylogenomic reconstructions and comparative analyses of Kickxellomycotina fungi.</title>
        <authorList>
            <person name="Reynolds N.K."/>
            <person name="Stajich J.E."/>
            <person name="Barry K."/>
            <person name="Grigoriev I.V."/>
            <person name="Crous P."/>
            <person name="Smith M.E."/>
        </authorList>
    </citation>
    <scope>NUCLEOTIDE SEQUENCE</scope>
    <source>
        <strain evidence="1">NRRL 5244</strain>
    </source>
</reference>
<dbReference type="EMBL" id="JANBPW010001049">
    <property type="protein sequence ID" value="KAJ1946426.1"/>
    <property type="molecule type" value="Genomic_DNA"/>
</dbReference>
<feature type="non-terminal residue" evidence="1">
    <location>
        <position position="189"/>
    </location>
</feature>
<evidence type="ECO:0000313" key="1">
    <source>
        <dbReference type="EMBL" id="KAJ1946426.1"/>
    </source>
</evidence>
<dbReference type="Proteomes" id="UP001150603">
    <property type="component" value="Unassembled WGS sequence"/>
</dbReference>
<gene>
    <name evidence="1" type="ORF">FBU59_002031</name>
</gene>